<proteinExistence type="predicted"/>
<name>A0A6N8DNA7_RHOAC</name>
<comment type="caution">
    <text evidence="2">The sequence shown here is derived from an EMBL/GenBank/DDBJ whole genome shotgun (WGS) entry which is preliminary data.</text>
</comment>
<reference evidence="2 3" key="1">
    <citation type="submission" date="2019-11" db="EMBL/GenBank/DDBJ databases">
        <title>Whole-genome sequence of a Rhodoblastus acidophilus DSM 142.</title>
        <authorList>
            <person name="Kyndt J.A."/>
            <person name="Meyer T.E."/>
        </authorList>
    </citation>
    <scope>NUCLEOTIDE SEQUENCE [LARGE SCALE GENOMIC DNA]</scope>
    <source>
        <strain evidence="2 3">DSM 142</strain>
    </source>
</reference>
<feature type="region of interest" description="Disordered" evidence="1">
    <location>
        <begin position="22"/>
        <end position="50"/>
    </location>
</feature>
<dbReference type="RefSeq" id="WP_155446728.1">
    <property type="nucleotide sequence ID" value="NZ_JAOQNR010000014.1"/>
</dbReference>
<evidence type="ECO:0000313" key="3">
    <source>
        <dbReference type="Proteomes" id="UP000439113"/>
    </source>
</evidence>
<evidence type="ECO:0000256" key="1">
    <source>
        <dbReference type="SAM" id="MobiDB-lite"/>
    </source>
</evidence>
<accession>A0A6N8DNA7</accession>
<dbReference type="Proteomes" id="UP000439113">
    <property type="component" value="Unassembled WGS sequence"/>
</dbReference>
<sequence length="50" mass="5605">MRLGCFDHDLRFEIGFASEKGKRADNQDYAAARLPQLDDFPEIHAPGTPS</sequence>
<organism evidence="2 3">
    <name type="scientific">Rhodoblastus acidophilus</name>
    <name type="common">Rhodopseudomonas acidophila</name>
    <dbReference type="NCBI Taxonomy" id="1074"/>
    <lineage>
        <taxon>Bacteria</taxon>
        <taxon>Pseudomonadati</taxon>
        <taxon>Pseudomonadota</taxon>
        <taxon>Alphaproteobacteria</taxon>
        <taxon>Hyphomicrobiales</taxon>
        <taxon>Rhodoblastaceae</taxon>
        <taxon>Rhodoblastus</taxon>
    </lineage>
</organism>
<protein>
    <submittedName>
        <fullName evidence="2">Uncharacterized protein</fullName>
    </submittedName>
</protein>
<dbReference type="AlphaFoldDB" id="A0A6N8DNA7"/>
<evidence type="ECO:0000313" key="2">
    <source>
        <dbReference type="EMBL" id="MTV32030.1"/>
    </source>
</evidence>
<dbReference type="EMBL" id="WNKS01000013">
    <property type="protein sequence ID" value="MTV32030.1"/>
    <property type="molecule type" value="Genomic_DNA"/>
</dbReference>
<gene>
    <name evidence="2" type="ORF">GJ654_13645</name>
</gene>